<sequence>MMPSTHSILAPYVQKKEAINVWDSYKNGKPLQLVHRVKSVAISVIPPYKYGLPDGYNVNLYKCASDKRFRKLSGFSARVVCCNLRNDGKLVIVGEEGGTLRICTTDKNKFHLRKMKAHQGSISTASFFYDGLRAASLGSDANVRIWDVTLGSPLGRYAVCNGSEVARGMVTGRVDNNLLCIGDLNGNVAIYDMREPKPVQRIKFPSAVSALALNKTDKILAVAAGSVVQSWDFSAQKFHDYGTSQDLHLHYKVITGLFIEQHPITDEEVLLSVSLDKLVKFTSLLDGKELYQLQCSSPLTAIGVTPKCGSLIIGGEHGFVKIKHYDPKIDTFVSASSEGQNKASSSDTEDPCMSILSQFSKPNKGDRFMSMKMNEWLEVPLTGSRRAPTDWFSPEKSKTTARPHVPLIHQRTEISRSGQSFYSQTLTNTYNRVDILLRRFSHSRALTLALTYRSWTRHFKRKIIPTPQYCLNLALAVIRELIRRDTLVAAIAGRDNRQLEYIFGFIYNNIWRKDSSAVCLELYHCILNTYTAEELVKIRGFAKVTRLLELTSSNFYTLGRIVDTIVYQSHNLPYSKNEQAVERMYNYPSSNSENSPECKETSVTNKRRKLDVT</sequence>
<dbReference type="PANTHER" id="PTHR19924:SF26">
    <property type="entry name" value="U3 SMALL NUCLEOLAR RNA-ASSOCIATED PROTEIN 15 HOMOLOG"/>
    <property type="match status" value="1"/>
</dbReference>
<dbReference type="SMART" id="SM00320">
    <property type="entry name" value="WD40"/>
    <property type="match status" value="3"/>
</dbReference>
<evidence type="ECO:0000313" key="11">
    <source>
        <dbReference type="Proteomes" id="UP000008854"/>
    </source>
</evidence>
<dbReference type="PANTHER" id="PTHR19924">
    <property type="entry name" value="UTP15 U3 SMALL NUCLEOLAR RNA-ASSOCIATED PROTEIN 15 FAMILY MEMBER"/>
    <property type="match status" value="1"/>
</dbReference>
<comment type="function">
    <text evidence="7">Ribosome biogenesis factor. Involved in nucleolar processing of pre-18S ribosomal RNA. Required for optimal pre-ribosomal RNA transcription by RNA polymerase I. Part of the small subunit (SSU) processome, first precursor of the small eukaryotic ribosomal subunit. During the assembly of the SSU processome in the nucleolus, many ribosome biogenesis factors, an RNA chaperone and ribosomal proteins associate with the nascent pre-rRNA and work in concert to generate RNA folding, modifications, rearrangements and cleavage as well as targeted degradation of pre-ribosomal RNA by the RNA exosome.</text>
</comment>
<dbReference type="InParanoid" id="A0A3Q0KF85"/>
<dbReference type="InterPro" id="IPR018983">
    <property type="entry name" value="U3_snoRNA-assocProt_15_C"/>
</dbReference>
<evidence type="ECO:0000256" key="9">
    <source>
        <dbReference type="SAM" id="MobiDB-lite"/>
    </source>
</evidence>
<organism evidence="11 12">
    <name type="scientific">Schistosoma mansoni</name>
    <name type="common">Blood fluke</name>
    <dbReference type="NCBI Taxonomy" id="6183"/>
    <lineage>
        <taxon>Eukaryota</taxon>
        <taxon>Metazoa</taxon>
        <taxon>Spiralia</taxon>
        <taxon>Lophotrochozoa</taxon>
        <taxon>Platyhelminthes</taxon>
        <taxon>Trematoda</taxon>
        <taxon>Digenea</taxon>
        <taxon>Strigeidida</taxon>
        <taxon>Schistosomatoidea</taxon>
        <taxon>Schistosomatidae</taxon>
        <taxon>Schistosoma</taxon>
    </lineage>
</organism>
<proteinExistence type="predicted"/>
<comment type="subcellular location">
    <subcellularLocation>
        <location evidence="1">Nucleus</location>
        <location evidence="1">Nucleolus</location>
    </subcellularLocation>
</comment>
<evidence type="ECO:0000256" key="5">
    <source>
        <dbReference type="ARBA" id="ARBA00022737"/>
    </source>
</evidence>
<keyword evidence="5" id="KW-0677">Repeat</keyword>
<dbReference type="InterPro" id="IPR001680">
    <property type="entry name" value="WD40_rpt"/>
</dbReference>
<keyword evidence="11" id="KW-1185">Reference proteome</keyword>
<dbReference type="PROSITE" id="PS50294">
    <property type="entry name" value="WD_REPEATS_REGION"/>
    <property type="match status" value="1"/>
</dbReference>
<dbReference type="GO" id="GO:0005730">
    <property type="term" value="C:nucleolus"/>
    <property type="evidence" value="ECO:0007669"/>
    <property type="project" value="UniProtKB-SubCell"/>
</dbReference>
<dbReference type="WBParaSite" id="Smp_045070.1">
    <property type="protein sequence ID" value="Smp_045070.1"/>
    <property type="gene ID" value="Smp_045070"/>
</dbReference>
<dbReference type="Pfam" id="PF09384">
    <property type="entry name" value="UTP15_C"/>
    <property type="match status" value="1"/>
</dbReference>
<evidence type="ECO:0000256" key="3">
    <source>
        <dbReference type="ARBA" id="ARBA00022552"/>
    </source>
</evidence>
<name>A0A3Q0KF85_SCHMA</name>
<evidence type="ECO:0000256" key="7">
    <source>
        <dbReference type="ARBA" id="ARBA00045437"/>
    </source>
</evidence>
<dbReference type="Pfam" id="PF00400">
    <property type="entry name" value="WD40"/>
    <property type="match status" value="1"/>
</dbReference>
<dbReference type="SUPFAM" id="SSF50978">
    <property type="entry name" value="WD40 repeat-like"/>
    <property type="match status" value="1"/>
</dbReference>
<dbReference type="Gene3D" id="2.130.10.10">
    <property type="entry name" value="YVTN repeat-like/Quinoprotein amine dehydrogenase"/>
    <property type="match status" value="2"/>
</dbReference>
<keyword evidence="3" id="KW-0698">rRNA processing</keyword>
<dbReference type="FunCoup" id="A0A3Q0KF85">
    <property type="interactions" value="1426"/>
</dbReference>
<evidence type="ECO:0000256" key="4">
    <source>
        <dbReference type="ARBA" id="ARBA00022574"/>
    </source>
</evidence>
<evidence type="ECO:0000256" key="6">
    <source>
        <dbReference type="ARBA" id="ARBA00023242"/>
    </source>
</evidence>
<feature type="region of interest" description="Disordered" evidence="9">
    <location>
        <begin position="587"/>
        <end position="613"/>
    </location>
</feature>
<dbReference type="InterPro" id="IPR015943">
    <property type="entry name" value="WD40/YVTN_repeat-like_dom_sf"/>
</dbReference>
<feature type="domain" description="U3 small nucleolar RNA-associated protein 15 C-terminal" evidence="10">
    <location>
        <begin position="429"/>
        <end position="532"/>
    </location>
</feature>
<evidence type="ECO:0000259" key="10">
    <source>
        <dbReference type="Pfam" id="PF09384"/>
    </source>
</evidence>
<dbReference type="PROSITE" id="PS00678">
    <property type="entry name" value="WD_REPEATS_1"/>
    <property type="match status" value="1"/>
</dbReference>
<evidence type="ECO:0000313" key="12">
    <source>
        <dbReference type="WBParaSite" id="Smp_045070.1"/>
    </source>
</evidence>
<evidence type="ECO:0000256" key="2">
    <source>
        <dbReference type="ARBA" id="ARBA00018260"/>
    </source>
</evidence>
<evidence type="ECO:0000256" key="8">
    <source>
        <dbReference type="PROSITE-ProRule" id="PRU00221"/>
    </source>
</evidence>
<keyword evidence="4 8" id="KW-0853">WD repeat</keyword>
<dbReference type="Proteomes" id="UP000008854">
    <property type="component" value="Unassembled WGS sequence"/>
</dbReference>
<dbReference type="PROSITE" id="PS50082">
    <property type="entry name" value="WD_REPEATS_2"/>
    <property type="match status" value="1"/>
</dbReference>
<dbReference type="GO" id="GO:0006364">
    <property type="term" value="P:rRNA processing"/>
    <property type="evidence" value="ECO:0007669"/>
    <property type="project" value="UniProtKB-KW"/>
</dbReference>
<reference evidence="11" key="1">
    <citation type="journal article" date="2012" name="PLoS Negl. Trop. Dis.">
        <title>A systematically improved high quality genome and transcriptome of the human blood fluke Schistosoma mansoni.</title>
        <authorList>
            <person name="Protasio A.V."/>
            <person name="Tsai I.J."/>
            <person name="Babbage A."/>
            <person name="Nichol S."/>
            <person name="Hunt M."/>
            <person name="Aslett M.A."/>
            <person name="De Silva N."/>
            <person name="Velarde G.S."/>
            <person name="Anderson T.J."/>
            <person name="Clark R.C."/>
            <person name="Davidson C."/>
            <person name="Dillon G.P."/>
            <person name="Holroyd N.E."/>
            <person name="LoVerde P.T."/>
            <person name="Lloyd C."/>
            <person name="McQuillan J."/>
            <person name="Oliveira G."/>
            <person name="Otto T.D."/>
            <person name="Parker-Manuel S.J."/>
            <person name="Quail M.A."/>
            <person name="Wilson R.A."/>
            <person name="Zerlotini A."/>
            <person name="Dunne D.W."/>
            <person name="Berriman M."/>
        </authorList>
    </citation>
    <scope>NUCLEOTIDE SEQUENCE [LARGE SCALE GENOMIC DNA]</scope>
    <source>
        <strain evidence="11">Puerto Rican</strain>
    </source>
</reference>
<feature type="repeat" description="WD" evidence="8">
    <location>
        <begin position="115"/>
        <end position="156"/>
    </location>
</feature>
<keyword evidence="6" id="KW-0539">Nucleus</keyword>
<dbReference type="InterPro" id="IPR036322">
    <property type="entry name" value="WD40_repeat_dom_sf"/>
</dbReference>
<evidence type="ECO:0000256" key="1">
    <source>
        <dbReference type="ARBA" id="ARBA00004604"/>
    </source>
</evidence>
<dbReference type="GO" id="GO:0045943">
    <property type="term" value="P:positive regulation of transcription by RNA polymerase I"/>
    <property type="evidence" value="ECO:0007669"/>
    <property type="project" value="TreeGrafter"/>
</dbReference>
<dbReference type="STRING" id="6183.A0A3Q0KF85"/>
<reference evidence="12" key="2">
    <citation type="submission" date="2018-12" db="UniProtKB">
        <authorList>
            <consortium name="WormBaseParasite"/>
        </authorList>
    </citation>
    <scope>IDENTIFICATION</scope>
    <source>
        <strain evidence="12">Puerto Rican</strain>
    </source>
</reference>
<dbReference type="ExpressionAtlas" id="A0A3Q0KF85">
    <property type="expression patterns" value="baseline"/>
</dbReference>
<protein>
    <recommendedName>
        <fullName evidence="2">U3 small nucleolar RNA-associated protein 15 homolog</fullName>
    </recommendedName>
</protein>
<accession>A0A3Q0KF85</accession>
<dbReference type="InterPro" id="IPR019775">
    <property type="entry name" value="WD40_repeat_CS"/>
</dbReference>
<dbReference type="AlphaFoldDB" id="A0A3Q0KF85"/>